<accession>A0A101V4G0</accession>
<dbReference type="InterPro" id="IPR001387">
    <property type="entry name" value="Cro/C1-type_HTH"/>
</dbReference>
<keyword evidence="3" id="KW-1185">Reference proteome</keyword>
<evidence type="ECO:0000313" key="3">
    <source>
        <dbReference type="Proteomes" id="UP000053260"/>
    </source>
</evidence>
<dbReference type="GO" id="GO:0003677">
    <property type="term" value="F:DNA binding"/>
    <property type="evidence" value="ECO:0007669"/>
    <property type="project" value="InterPro"/>
</dbReference>
<comment type="caution">
    <text evidence="2">The sequence shown here is derived from an EMBL/GenBank/DDBJ whole genome shotgun (WGS) entry which is preliminary data.</text>
</comment>
<feature type="domain" description="HTH cro/C1-type" evidence="1">
    <location>
        <begin position="17"/>
        <end position="70"/>
    </location>
</feature>
<dbReference type="InterPro" id="IPR010982">
    <property type="entry name" value="Lambda_DNA-bd_dom_sf"/>
</dbReference>
<dbReference type="Gene3D" id="1.10.260.40">
    <property type="entry name" value="lambda repressor-like DNA-binding domains"/>
    <property type="match status" value="1"/>
</dbReference>
<dbReference type="PROSITE" id="PS50943">
    <property type="entry name" value="HTH_CROC1"/>
    <property type="match status" value="1"/>
</dbReference>
<gene>
    <name evidence="2" type="ORF">AQJ91_04595</name>
</gene>
<dbReference type="SMART" id="SM00530">
    <property type="entry name" value="HTH_XRE"/>
    <property type="match status" value="1"/>
</dbReference>
<name>A0A101V4G0_9ACTN</name>
<dbReference type="Pfam" id="PF19054">
    <property type="entry name" value="DUF5753"/>
    <property type="match status" value="1"/>
</dbReference>
<dbReference type="Pfam" id="PF13560">
    <property type="entry name" value="HTH_31"/>
    <property type="match status" value="1"/>
</dbReference>
<reference evidence="2 3" key="1">
    <citation type="submission" date="2015-10" db="EMBL/GenBank/DDBJ databases">
        <title>Draft genome sequence of Streptomyces sp. RV15, isolated from a marine sponge.</title>
        <authorList>
            <person name="Ruckert C."/>
            <person name="Abdelmohsen U.R."/>
            <person name="Winkler A."/>
            <person name="Hentschel U."/>
            <person name="Kalinowski J."/>
            <person name="Kampfer P."/>
            <person name="Glaeser S."/>
        </authorList>
    </citation>
    <scope>NUCLEOTIDE SEQUENCE [LARGE SCALE GENOMIC DNA]</scope>
    <source>
        <strain evidence="2 3">RV15</strain>
    </source>
</reference>
<evidence type="ECO:0000313" key="2">
    <source>
        <dbReference type="EMBL" id="KUO22259.1"/>
    </source>
</evidence>
<dbReference type="CDD" id="cd00093">
    <property type="entry name" value="HTH_XRE"/>
    <property type="match status" value="1"/>
</dbReference>
<dbReference type="InterPro" id="IPR043917">
    <property type="entry name" value="DUF5753"/>
</dbReference>
<protein>
    <submittedName>
        <fullName evidence="2">XRE family transcriptional regulator</fullName>
    </submittedName>
</protein>
<dbReference type="OrthoDB" id="2897536at2"/>
<dbReference type="EMBL" id="LMXB01000018">
    <property type="protein sequence ID" value="KUO22259.1"/>
    <property type="molecule type" value="Genomic_DNA"/>
</dbReference>
<dbReference type="SUPFAM" id="SSF47413">
    <property type="entry name" value="lambda repressor-like DNA-binding domains"/>
    <property type="match status" value="1"/>
</dbReference>
<proteinExistence type="predicted"/>
<dbReference type="RefSeq" id="WP_067016613.1">
    <property type="nucleotide sequence ID" value="NZ_KQ949076.1"/>
</dbReference>
<organism evidence="2 3">
    <name type="scientific">Streptomyces dysideae</name>
    <dbReference type="NCBI Taxonomy" id="909626"/>
    <lineage>
        <taxon>Bacteria</taxon>
        <taxon>Bacillati</taxon>
        <taxon>Actinomycetota</taxon>
        <taxon>Actinomycetes</taxon>
        <taxon>Kitasatosporales</taxon>
        <taxon>Streptomycetaceae</taxon>
        <taxon>Streptomyces</taxon>
    </lineage>
</organism>
<evidence type="ECO:0000259" key="1">
    <source>
        <dbReference type="PROSITE" id="PS50943"/>
    </source>
</evidence>
<sequence>MANGSRQAAWEFFGAELKRWREEAGLTQVQLGDRVFVSGGHIGQFEQTIRKPQLDVAQRIDEVLQTAGFFERLWRKLIKEQPYTEYFAHAVELERLATEILQFAPTVVPGLLQTPQYARAVFLASNPLATDEYIEELVRGRIYRARILKDATRPVYWAVLHETALRIPVGDAGVMTRQLDHIAALMRERKVLVQVLPFAAGAHPEMGKMMMLMKFEDAPPTVYTEGMRSGSLLDEPTVVRRIQESYDLIRAAALSPEASLALLESAAEDYRRCASTT</sequence>
<dbReference type="STRING" id="909626.AQJ91_04595"/>
<dbReference type="AlphaFoldDB" id="A0A101V4G0"/>
<dbReference type="Proteomes" id="UP000053260">
    <property type="component" value="Unassembled WGS sequence"/>
</dbReference>